<dbReference type="AlphaFoldDB" id="A0A7Z0WSI0"/>
<dbReference type="Proteomes" id="UP000185696">
    <property type="component" value="Unassembled WGS sequence"/>
</dbReference>
<evidence type="ECO:0000313" key="2">
    <source>
        <dbReference type="Proteomes" id="UP000185696"/>
    </source>
</evidence>
<dbReference type="EMBL" id="MSIF01000001">
    <property type="protein sequence ID" value="OLF13964.1"/>
    <property type="molecule type" value="Genomic_DNA"/>
</dbReference>
<dbReference type="RefSeq" id="WP_075130912.1">
    <property type="nucleotide sequence ID" value="NZ_MSIF01000001.1"/>
</dbReference>
<accession>A0A7Z0WSI0</accession>
<protein>
    <submittedName>
        <fullName evidence="1">Uncharacterized protein</fullName>
    </submittedName>
</protein>
<comment type="caution">
    <text evidence="1">The sequence shown here is derived from an EMBL/GenBank/DDBJ whole genome shotgun (WGS) entry which is preliminary data.</text>
</comment>
<name>A0A7Z0WSI0_9PSEU</name>
<proteinExistence type="predicted"/>
<organism evidence="1 2">
    <name type="scientific">Actinophytocola xinjiangensis</name>
    <dbReference type="NCBI Taxonomy" id="485602"/>
    <lineage>
        <taxon>Bacteria</taxon>
        <taxon>Bacillati</taxon>
        <taxon>Actinomycetota</taxon>
        <taxon>Actinomycetes</taxon>
        <taxon>Pseudonocardiales</taxon>
        <taxon>Pseudonocardiaceae</taxon>
    </lineage>
</organism>
<evidence type="ECO:0000313" key="1">
    <source>
        <dbReference type="EMBL" id="OLF13964.1"/>
    </source>
</evidence>
<keyword evidence="2" id="KW-1185">Reference proteome</keyword>
<gene>
    <name evidence="1" type="ORF">BLA60_01945</name>
</gene>
<reference evidence="1 2" key="1">
    <citation type="submission" date="2016-12" db="EMBL/GenBank/DDBJ databases">
        <title>The draft genome sequence of Actinophytocola xinjiangensis.</title>
        <authorList>
            <person name="Wang W."/>
            <person name="Yuan L."/>
        </authorList>
    </citation>
    <scope>NUCLEOTIDE SEQUENCE [LARGE SCALE GENOMIC DNA]</scope>
    <source>
        <strain evidence="1 2">CGMCC 4.4663</strain>
    </source>
</reference>
<sequence>MDFEVDPENLRTVGSAITETGLTAAADLGRDRALIEPAGDSPWGSSLGANAVISAFYGQLTELTGVALDLASSGMGHSGSGLLAMGESYEHADETAHDGFQRIEGEFRGLT</sequence>